<dbReference type="KEGG" id="phu:Phum_PHUM550440"/>
<feature type="region of interest" description="Disordered" evidence="1">
    <location>
        <begin position="1"/>
        <end position="49"/>
    </location>
</feature>
<dbReference type="InParanoid" id="E0W0D8"/>
<evidence type="ECO:0000313" key="3">
    <source>
        <dbReference type="EnsemblMetazoa" id="PHUM550440-PA"/>
    </source>
</evidence>
<dbReference type="RefSeq" id="XP_002431832.1">
    <property type="nucleotide sequence ID" value="XM_002431787.1"/>
</dbReference>
<evidence type="ECO:0000313" key="2">
    <source>
        <dbReference type="EMBL" id="EEB19094.1"/>
    </source>
</evidence>
<dbReference type="EMBL" id="DS235858">
    <property type="protein sequence ID" value="EEB19094.1"/>
    <property type="molecule type" value="Genomic_DNA"/>
</dbReference>
<accession>E0W0D8</accession>
<dbReference type="EMBL" id="AAZO01006694">
    <property type="status" value="NOT_ANNOTATED_CDS"/>
    <property type="molecule type" value="Genomic_DNA"/>
</dbReference>
<feature type="compositionally biased region" description="Polar residues" evidence="1">
    <location>
        <begin position="10"/>
        <end position="20"/>
    </location>
</feature>
<dbReference type="HOGENOM" id="CLU_2309333_0_0_1"/>
<keyword evidence="4" id="KW-1185">Reference proteome</keyword>
<dbReference type="GeneID" id="8234613"/>
<evidence type="ECO:0000313" key="4">
    <source>
        <dbReference type="Proteomes" id="UP000009046"/>
    </source>
</evidence>
<proteinExistence type="predicted"/>
<dbReference type="Proteomes" id="UP000009046">
    <property type="component" value="Unassembled WGS sequence"/>
</dbReference>
<name>E0W0D8_PEDHC</name>
<protein>
    <submittedName>
        <fullName evidence="2 3">Uncharacterized protein</fullName>
    </submittedName>
</protein>
<dbReference type="VEuPathDB" id="VectorBase:PHUM550440"/>
<organism>
    <name type="scientific">Pediculus humanus subsp. corporis</name>
    <name type="common">Body louse</name>
    <dbReference type="NCBI Taxonomy" id="121224"/>
    <lineage>
        <taxon>Eukaryota</taxon>
        <taxon>Metazoa</taxon>
        <taxon>Ecdysozoa</taxon>
        <taxon>Arthropoda</taxon>
        <taxon>Hexapoda</taxon>
        <taxon>Insecta</taxon>
        <taxon>Pterygota</taxon>
        <taxon>Neoptera</taxon>
        <taxon>Paraneoptera</taxon>
        <taxon>Psocodea</taxon>
        <taxon>Troctomorpha</taxon>
        <taxon>Phthiraptera</taxon>
        <taxon>Anoplura</taxon>
        <taxon>Pediculidae</taxon>
        <taxon>Pediculus</taxon>
    </lineage>
</organism>
<evidence type="ECO:0000256" key="1">
    <source>
        <dbReference type="SAM" id="MobiDB-lite"/>
    </source>
</evidence>
<sequence>MTIIEKGPSKVQSPSSNESRSGFIKSELRRELRSPDMKEKSSRRDGDLISTATSALRRLHFRSAGGSRPKRVFIYCINRFHHRVYKQKKELKIIRVQNIL</sequence>
<reference evidence="2" key="2">
    <citation type="submission" date="2007-04" db="EMBL/GenBank/DDBJ databases">
        <title>The genome of the human body louse.</title>
        <authorList>
            <consortium name="The Human Body Louse Genome Consortium"/>
            <person name="Kirkness E."/>
            <person name="Walenz B."/>
            <person name="Hass B."/>
            <person name="Bruggner R."/>
            <person name="Strausberg R."/>
        </authorList>
    </citation>
    <scope>NUCLEOTIDE SEQUENCE</scope>
    <source>
        <strain evidence="2">USDA</strain>
    </source>
</reference>
<gene>
    <name evidence="3" type="primary">8234613</name>
    <name evidence="2" type="ORF">Phum_PHUM550440</name>
</gene>
<reference evidence="2" key="1">
    <citation type="submission" date="2007-04" db="EMBL/GenBank/DDBJ databases">
        <title>Annotation of Pediculus humanus corporis strain USDA.</title>
        <authorList>
            <person name="Kirkness E."/>
            <person name="Hannick L."/>
            <person name="Hass B."/>
            <person name="Bruggner R."/>
            <person name="Lawson D."/>
            <person name="Bidwell S."/>
            <person name="Joardar V."/>
            <person name="Caler E."/>
            <person name="Walenz B."/>
            <person name="Inman J."/>
            <person name="Schobel S."/>
            <person name="Galinsky K."/>
            <person name="Amedeo P."/>
            <person name="Strausberg R."/>
        </authorList>
    </citation>
    <scope>NUCLEOTIDE SEQUENCE</scope>
    <source>
        <strain evidence="2">USDA</strain>
    </source>
</reference>
<dbReference type="CTD" id="8234613"/>
<dbReference type="EnsemblMetazoa" id="PHUM550440-RA">
    <property type="protein sequence ID" value="PHUM550440-PA"/>
    <property type="gene ID" value="PHUM550440"/>
</dbReference>
<dbReference type="AlphaFoldDB" id="E0W0D8"/>
<feature type="compositionally biased region" description="Basic and acidic residues" evidence="1">
    <location>
        <begin position="26"/>
        <end position="47"/>
    </location>
</feature>
<reference evidence="3" key="3">
    <citation type="submission" date="2020-05" db="UniProtKB">
        <authorList>
            <consortium name="EnsemblMetazoa"/>
        </authorList>
    </citation>
    <scope>IDENTIFICATION</scope>
    <source>
        <strain evidence="3">USDA</strain>
    </source>
</reference>